<dbReference type="EMBL" id="LTAO01000012">
    <property type="protein sequence ID" value="KYG32375.1"/>
    <property type="molecule type" value="Genomic_DNA"/>
</dbReference>
<name>A0A162EED3_9BACI</name>
<evidence type="ECO:0000259" key="2">
    <source>
        <dbReference type="Pfam" id="PF01370"/>
    </source>
</evidence>
<dbReference type="CDD" id="cd08946">
    <property type="entry name" value="SDR_e"/>
    <property type="match status" value="1"/>
</dbReference>
<dbReference type="Proteomes" id="UP000075806">
    <property type="component" value="Unassembled WGS sequence"/>
</dbReference>
<dbReference type="Pfam" id="PF01370">
    <property type="entry name" value="Epimerase"/>
    <property type="match status" value="1"/>
</dbReference>
<keyword evidence="4" id="KW-1185">Reference proteome</keyword>
<accession>A0A162EED3</accession>
<reference evidence="3" key="1">
    <citation type="submission" date="2016-02" db="EMBL/GenBank/DDBJ databases">
        <title>Genome sequence of Bacillus trypoxylicola KCTC 13244(T).</title>
        <authorList>
            <person name="Jeong H."/>
            <person name="Park S.-H."/>
            <person name="Choi S.-K."/>
        </authorList>
    </citation>
    <scope>NUCLEOTIDE SEQUENCE [LARGE SCALE GENOMIC DNA]</scope>
    <source>
        <strain evidence="3">KCTC 13244</strain>
    </source>
</reference>
<dbReference type="RefSeq" id="WP_045480341.1">
    <property type="nucleotide sequence ID" value="NZ_LTAO01000012.1"/>
</dbReference>
<feature type="domain" description="NAD-dependent epimerase/dehydratase" evidence="2">
    <location>
        <begin position="4"/>
        <end position="230"/>
    </location>
</feature>
<evidence type="ECO:0000313" key="4">
    <source>
        <dbReference type="Proteomes" id="UP000075806"/>
    </source>
</evidence>
<dbReference type="InterPro" id="IPR036291">
    <property type="entry name" value="NAD(P)-bd_dom_sf"/>
</dbReference>
<comment type="similarity">
    <text evidence="1">Belongs to the NAD(P)-dependent epimerase/dehydratase family.</text>
</comment>
<dbReference type="Gene3D" id="3.40.50.720">
    <property type="entry name" value="NAD(P)-binding Rossmann-like Domain"/>
    <property type="match status" value="1"/>
</dbReference>
<dbReference type="AlphaFoldDB" id="A0A162EED3"/>
<dbReference type="OrthoDB" id="2938417at2"/>
<protein>
    <submittedName>
        <fullName evidence="3">UDP-glucose 4-epimerase</fullName>
    </submittedName>
</protein>
<dbReference type="InterPro" id="IPR001509">
    <property type="entry name" value="Epimerase_deHydtase"/>
</dbReference>
<comment type="caution">
    <text evidence="3">The sequence shown here is derived from an EMBL/GenBank/DDBJ whole genome shotgun (WGS) entry which is preliminary data.</text>
</comment>
<evidence type="ECO:0000256" key="1">
    <source>
        <dbReference type="ARBA" id="ARBA00007637"/>
    </source>
</evidence>
<dbReference type="STRING" id="519424.AZF04_06330"/>
<sequence length="299" mass="34320">MQKVVVTGAMGFIGYHLCQRLVQSGYEVVGIDEVPKDREREIEEMRMRLGRNALFHLIKEKIENVDLQEVLADADVVFHLAASTKFDSKWPRLQEVIANNVFLTKQLLMNCSEKTRFIYPSTVQVYGERPGLITEKTPTNPTSAYGITKLASETIIKKIGKEKGIDFLIYRLPTVYGPFQREDMTYQQLLNQVDQPSIDRSLIDVLFIDDLIEALMLAIQTPHVKEIFHIATGKRDEWYAGIQLLTDEPDKLRERSIVSTLSIEKAKTLLQFEAKTTIEEGLEIQKQHHQKWQAQKGQS</sequence>
<proteinExistence type="inferred from homology"/>
<gene>
    <name evidence="3" type="ORF">AZF04_06330</name>
</gene>
<dbReference type="SUPFAM" id="SSF51735">
    <property type="entry name" value="NAD(P)-binding Rossmann-fold domains"/>
    <property type="match status" value="1"/>
</dbReference>
<evidence type="ECO:0000313" key="3">
    <source>
        <dbReference type="EMBL" id="KYG32375.1"/>
    </source>
</evidence>
<organism evidence="3 4">
    <name type="scientific">Alkalihalobacillus trypoxylicola</name>
    <dbReference type="NCBI Taxonomy" id="519424"/>
    <lineage>
        <taxon>Bacteria</taxon>
        <taxon>Bacillati</taxon>
        <taxon>Bacillota</taxon>
        <taxon>Bacilli</taxon>
        <taxon>Bacillales</taxon>
        <taxon>Bacillaceae</taxon>
        <taxon>Alkalihalobacillus</taxon>
    </lineage>
</organism>
<dbReference type="PANTHER" id="PTHR43000">
    <property type="entry name" value="DTDP-D-GLUCOSE 4,6-DEHYDRATASE-RELATED"/>
    <property type="match status" value="1"/>
</dbReference>